<sequence length="195" mass="20249">MTNKKLIIVATLAALAQAGFAETDPSVAIKSAPGQVSVTGSVKTTSTVVGIEADTRTVWLKDAKGKVVQLVVGEEAHNFSQLKLGDHVTAEYTQALTVTLKKGSAPLSASESQNISRAPLGAKPGGTASREVTVMANVTAVNHQTGLVTLRGPQGNSLDLIVQDPDQLKLIKKGDQVQVVYNEAVAISVEPAAVK</sequence>
<feature type="signal peptide" evidence="1">
    <location>
        <begin position="1"/>
        <end position="21"/>
    </location>
</feature>
<dbReference type="AlphaFoldDB" id="A0A248VK99"/>
<keyword evidence="3" id="KW-1185">Reference proteome</keyword>
<evidence type="ECO:0008006" key="4">
    <source>
        <dbReference type="Google" id="ProtNLM"/>
    </source>
</evidence>
<dbReference type="EMBL" id="CP022989">
    <property type="protein sequence ID" value="ASV99456.1"/>
    <property type="molecule type" value="Genomic_DNA"/>
</dbReference>
<protein>
    <recommendedName>
        <fullName evidence="4">Transporter</fullName>
    </recommendedName>
</protein>
<dbReference type="Proteomes" id="UP000215158">
    <property type="component" value="Chromosome 1"/>
</dbReference>
<dbReference type="OrthoDB" id="8684916at2"/>
<dbReference type="RefSeq" id="WP_095419467.1">
    <property type="nucleotide sequence ID" value="NZ_CP022989.1"/>
</dbReference>
<feature type="chain" id="PRO_5012331852" description="Transporter" evidence="1">
    <location>
        <begin position="22"/>
        <end position="195"/>
    </location>
</feature>
<evidence type="ECO:0000313" key="3">
    <source>
        <dbReference type="Proteomes" id="UP000215158"/>
    </source>
</evidence>
<organism evidence="2 3">
    <name type="scientific">Paraburkholderia aromaticivorans</name>
    <dbReference type="NCBI Taxonomy" id="2026199"/>
    <lineage>
        <taxon>Bacteria</taxon>
        <taxon>Pseudomonadati</taxon>
        <taxon>Pseudomonadota</taxon>
        <taxon>Betaproteobacteria</taxon>
        <taxon>Burkholderiales</taxon>
        <taxon>Burkholderiaceae</taxon>
        <taxon>Paraburkholderia</taxon>
    </lineage>
</organism>
<accession>A0A248VK99</accession>
<name>A0A248VK99_9BURK</name>
<evidence type="ECO:0000256" key="1">
    <source>
        <dbReference type="SAM" id="SignalP"/>
    </source>
</evidence>
<reference evidence="2 3" key="1">
    <citation type="submission" date="2017-08" db="EMBL/GenBank/DDBJ databases">
        <title>Identification and genetic characteristics of simultaneous BTEX- and naphthalene-degrading Paraburkholderia sp. BN5 isolated from petroleum-contaminated soil.</title>
        <authorList>
            <person name="Lee Y."/>
            <person name="Jeon C.O."/>
        </authorList>
    </citation>
    <scope>NUCLEOTIDE SEQUENCE [LARGE SCALE GENOMIC DNA]</scope>
    <source>
        <strain evidence="2 3">BN5</strain>
    </source>
</reference>
<proteinExistence type="predicted"/>
<evidence type="ECO:0000313" key="2">
    <source>
        <dbReference type="EMBL" id="ASV99456.1"/>
    </source>
</evidence>
<dbReference type="KEGG" id="parb:CJU94_15670"/>
<gene>
    <name evidence="2" type="ORF">CJU94_15670</name>
</gene>
<keyword evidence="1" id="KW-0732">Signal</keyword>